<evidence type="ECO:0000313" key="6">
    <source>
        <dbReference type="EMBL" id="SDX47252.1"/>
    </source>
</evidence>
<dbReference type="PROSITE" id="PS51077">
    <property type="entry name" value="HTH_ICLR"/>
    <property type="match status" value="1"/>
</dbReference>
<dbReference type="Pfam" id="PF01614">
    <property type="entry name" value="IclR_C"/>
    <property type="match status" value="1"/>
</dbReference>
<feature type="domain" description="HTH iclR-type" evidence="4">
    <location>
        <begin position="24"/>
        <end position="86"/>
    </location>
</feature>
<evidence type="ECO:0000259" key="4">
    <source>
        <dbReference type="PROSITE" id="PS51077"/>
    </source>
</evidence>
<dbReference type="GO" id="GO:0003700">
    <property type="term" value="F:DNA-binding transcription factor activity"/>
    <property type="evidence" value="ECO:0007669"/>
    <property type="project" value="TreeGrafter"/>
</dbReference>
<accession>A0A1H3BZA5</accession>
<evidence type="ECO:0000256" key="2">
    <source>
        <dbReference type="ARBA" id="ARBA00023125"/>
    </source>
</evidence>
<dbReference type="PANTHER" id="PTHR30136">
    <property type="entry name" value="HELIX-TURN-HELIX TRANSCRIPTIONAL REGULATOR, ICLR FAMILY"/>
    <property type="match status" value="1"/>
</dbReference>
<dbReference type="EMBL" id="FNNB01000007">
    <property type="protein sequence ID" value="SDX47252.1"/>
    <property type="molecule type" value="Genomic_DNA"/>
</dbReference>
<evidence type="ECO:0000256" key="1">
    <source>
        <dbReference type="ARBA" id="ARBA00023015"/>
    </source>
</evidence>
<reference evidence="7" key="1">
    <citation type="submission" date="2016-10" db="EMBL/GenBank/DDBJ databases">
        <authorList>
            <person name="Varghese N."/>
            <person name="Submissions S."/>
        </authorList>
    </citation>
    <scope>NUCLEOTIDE SEQUENCE [LARGE SCALE GENOMIC DNA]</scope>
    <source>
        <strain evidence="7">DSM 10014</strain>
    </source>
</reference>
<dbReference type="Gene3D" id="3.30.450.40">
    <property type="match status" value="1"/>
</dbReference>
<dbReference type="InterPro" id="IPR029016">
    <property type="entry name" value="GAF-like_dom_sf"/>
</dbReference>
<dbReference type="SUPFAM" id="SSF55781">
    <property type="entry name" value="GAF domain-like"/>
    <property type="match status" value="1"/>
</dbReference>
<dbReference type="GO" id="GO:0003677">
    <property type="term" value="F:DNA binding"/>
    <property type="evidence" value="ECO:0007669"/>
    <property type="project" value="UniProtKB-KW"/>
</dbReference>
<sequence>MPDPKRPHSSVASNFQADADRLFVRSAARAIHVLSAFHEADGPLSLSDIATKAEIDRSAAQRLVHTLMTLGHIRRSPDDRGYLPGLRLLDHTHDTLRLDPVVQVATPVILEMRKSIAERIDFSLYDETRVIYALRMQSKRETFYATLVGHSVPTYCTAGGRATLCALPPEEAREIINRFPLHSYTSYTNVDPDSIMNSLEQARRDGFAQVQNEFVLGEVAIGVPVVNRQGRPLGAIHIAGSLSEWSAEDFARRAAPIAQEAARAISGSF</sequence>
<keyword evidence="1" id="KW-0805">Transcription regulation</keyword>
<dbReference type="SUPFAM" id="SSF46785">
    <property type="entry name" value="Winged helix' DNA-binding domain"/>
    <property type="match status" value="1"/>
</dbReference>
<organism evidence="6 7">
    <name type="scientific">Sulfitobacter pontiacus</name>
    <dbReference type="NCBI Taxonomy" id="60137"/>
    <lineage>
        <taxon>Bacteria</taxon>
        <taxon>Pseudomonadati</taxon>
        <taxon>Pseudomonadota</taxon>
        <taxon>Alphaproteobacteria</taxon>
        <taxon>Rhodobacterales</taxon>
        <taxon>Roseobacteraceae</taxon>
        <taxon>Sulfitobacter</taxon>
    </lineage>
</organism>
<evidence type="ECO:0000313" key="7">
    <source>
        <dbReference type="Proteomes" id="UP000183076"/>
    </source>
</evidence>
<dbReference type="InterPro" id="IPR005471">
    <property type="entry name" value="Tscrpt_reg_IclR_N"/>
</dbReference>
<proteinExistence type="predicted"/>
<feature type="domain" description="IclR-ED" evidence="5">
    <location>
        <begin position="87"/>
        <end position="269"/>
    </location>
</feature>
<dbReference type="Pfam" id="PF09339">
    <property type="entry name" value="HTH_IclR"/>
    <property type="match status" value="1"/>
</dbReference>
<name>A0A1H3BZA5_9RHOB</name>
<dbReference type="SMART" id="SM00346">
    <property type="entry name" value="HTH_ICLR"/>
    <property type="match status" value="1"/>
</dbReference>
<keyword evidence="2" id="KW-0238">DNA-binding</keyword>
<dbReference type="PROSITE" id="PS51078">
    <property type="entry name" value="ICLR_ED"/>
    <property type="match status" value="1"/>
</dbReference>
<dbReference type="Gene3D" id="1.10.10.10">
    <property type="entry name" value="Winged helix-like DNA-binding domain superfamily/Winged helix DNA-binding domain"/>
    <property type="match status" value="1"/>
</dbReference>
<evidence type="ECO:0000259" key="5">
    <source>
        <dbReference type="PROSITE" id="PS51078"/>
    </source>
</evidence>
<dbReference type="InterPro" id="IPR036388">
    <property type="entry name" value="WH-like_DNA-bd_sf"/>
</dbReference>
<dbReference type="Proteomes" id="UP000183076">
    <property type="component" value="Unassembled WGS sequence"/>
</dbReference>
<dbReference type="GO" id="GO:0045892">
    <property type="term" value="P:negative regulation of DNA-templated transcription"/>
    <property type="evidence" value="ECO:0007669"/>
    <property type="project" value="TreeGrafter"/>
</dbReference>
<dbReference type="STRING" id="60137.SAMN04488041_107137"/>
<evidence type="ECO:0000256" key="3">
    <source>
        <dbReference type="ARBA" id="ARBA00023163"/>
    </source>
</evidence>
<dbReference type="RefSeq" id="WP_244269013.1">
    <property type="nucleotide sequence ID" value="NZ_CP170343.1"/>
</dbReference>
<dbReference type="InterPro" id="IPR050707">
    <property type="entry name" value="HTH_MetabolicPath_Reg"/>
</dbReference>
<dbReference type="InterPro" id="IPR036390">
    <property type="entry name" value="WH_DNA-bd_sf"/>
</dbReference>
<gene>
    <name evidence="6" type="ORF">SAMN04488041_107137</name>
</gene>
<protein>
    <submittedName>
        <fullName evidence="6">Transcriptional regulator, IclR family</fullName>
    </submittedName>
</protein>
<dbReference type="InterPro" id="IPR014757">
    <property type="entry name" value="Tscrpt_reg_IclR_C"/>
</dbReference>
<dbReference type="PANTHER" id="PTHR30136:SF34">
    <property type="entry name" value="TRANSCRIPTIONAL REGULATOR"/>
    <property type="match status" value="1"/>
</dbReference>
<keyword evidence="3" id="KW-0804">Transcription</keyword>
<dbReference type="AlphaFoldDB" id="A0A1H3BZA5"/>